<dbReference type="EMBL" id="BDMD01000141">
    <property type="protein sequence ID" value="GBF09877.1"/>
    <property type="molecule type" value="Genomic_DNA"/>
</dbReference>
<sequence length="220" mass="23735">MILVELHSHTTVSDGFQTPMEIVRIAAKAGLAAIAVTDHDTFRGSSLAKRAAKLLGGVVVIPAAEVRSEWGDVVVLCSNDVSDDFPRAIEELREWAVERGCVTIAAHPGYSRYHGIPLDAVRRAASLFDAIEVWNAYTPPHFNFMAIRLAEDLDHTPVSGSDAHVPSMVGVAPTLVDSDSESAEGVVEAIAKGRVRPTIGFPGLRAILENLGWSLYRIIE</sequence>
<dbReference type="CDD" id="cd07432">
    <property type="entry name" value="PHP_HisPPase"/>
    <property type="match status" value="1"/>
</dbReference>
<accession>A0A401HBS7</accession>
<comment type="caution">
    <text evidence="2">The sequence shown here is derived from an EMBL/GenBank/DDBJ whole genome shotgun (WGS) entry which is preliminary data.</text>
</comment>
<dbReference type="NCBIfam" id="NF038032">
    <property type="entry name" value="CehA_McbA_metalo"/>
    <property type="match status" value="1"/>
</dbReference>
<reference evidence="2 3" key="1">
    <citation type="submission" date="2017-02" db="EMBL/GenBank/DDBJ databases">
        <title>isolation and characterization of a novel temperate virus Aeropyrum globular virus 1 infecting hyperthermophilic archaeon Aeropyrum.</title>
        <authorList>
            <person name="Yumiya M."/>
            <person name="Yoshida T."/>
            <person name="Sako Y."/>
        </authorList>
    </citation>
    <scope>NUCLEOTIDE SEQUENCE [LARGE SCALE GENOMIC DNA]</scope>
    <source>
        <strain evidence="2 3">YK1-12-2013</strain>
    </source>
</reference>
<dbReference type="SMART" id="SM00481">
    <property type="entry name" value="POLIIIAc"/>
    <property type="match status" value="1"/>
</dbReference>
<protein>
    <recommendedName>
        <fullName evidence="1">Polymerase/histidinol phosphatase N-terminal domain-containing protein</fullName>
    </recommendedName>
</protein>
<dbReference type="SUPFAM" id="SSF89550">
    <property type="entry name" value="PHP domain-like"/>
    <property type="match status" value="1"/>
</dbReference>
<gene>
    <name evidence="2" type="ORF">apy_16020</name>
</gene>
<dbReference type="PANTHER" id="PTHR42924">
    <property type="entry name" value="EXONUCLEASE"/>
    <property type="match status" value="1"/>
</dbReference>
<proteinExistence type="predicted"/>
<dbReference type="InterPro" id="IPR003141">
    <property type="entry name" value="Pol/His_phosphatase_N"/>
</dbReference>
<organism evidence="2 3">
    <name type="scientific">Aeropyrum pernix</name>
    <dbReference type="NCBI Taxonomy" id="56636"/>
    <lineage>
        <taxon>Archaea</taxon>
        <taxon>Thermoproteota</taxon>
        <taxon>Thermoprotei</taxon>
        <taxon>Desulfurococcales</taxon>
        <taxon>Desulfurococcaceae</taxon>
        <taxon>Aeropyrum</taxon>
    </lineage>
</organism>
<dbReference type="Pfam" id="PF13263">
    <property type="entry name" value="PHP_C"/>
    <property type="match status" value="1"/>
</dbReference>
<dbReference type="Proteomes" id="UP000291213">
    <property type="component" value="Unassembled WGS sequence"/>
</dbReference>
<dbReference type="GO" id="GO:0035312">
    <property type="term" value="F:5'-3' DNA exonuclease activity"/>
    <property type="evidence" value="ECO:0007669"/>
    <property type="project" value="TreeGrafter"/>
</dbReference>
<evidence type="ECO:0000259" key="1">
    <source>
        <dbReference type="SMART" id="SM00481"/>
    </source>
</evidence>
<dbReference type="RefSeq" id="WP_165488039.1">
    <property type="nucleotide sequence ID" value="NZ_BDMD01000141.1"/>
</dbReference>
<dbReference type="InterPro" id="IPR016195">
    <property type="entry name" value="Pol/histidinol_Pase-like"/>
</dbReference>
<dbReference type="Pfam" id="PF02811">
    <property type="entry name" value="PHP"/>
    <property type="match status" value="1"/>
</dbReference>
<dbReference type="AlphaFoldDB" id="A0A401HBS7"/>
<feature type="domain" description="Polymerase/histidinol phosphatase N-terminal" evidence="1">
    <location>
        <begin position="4"/>
        <end position="70"/>
    </location>
</feature>
<dbReference type="PANTHER" id="PTHR42924:SF3">
    <property type="entry name" value="POLYMERASE_HISTIDINOL PHOSPHATASE N-TERMINAL DOMAIN-CONTAINING PROTEIN"/>
    <property type="match status" value="1"/>
</dbReference>
<evidence type="ECO:0000313" key="2">
    <source>
        <dbReference type="EMBL" id="GBF09877.1"/>
    </source>
</evidence>
<name>A0A401HBS7_AERPX</name>
<dbReference type="Gene3D" id="3.20.20.140">
    <property type="entry name" value="Metal-dependent hydrolases"/>
    <property type="match status" value="1"/>
</dbReference>
<dbReference type="GO" id="GO:0004534">
    <property type="term" value="F:5'-3' RNA exonuclease activity"/>
    <property type="evidence" value="ECO:0007669"/>
    <property type="project" value="TreeGrafter"/>
</dbReference>
<dbReference type="InterPro" id="IPR004013">
    <property type="entry name" value="PHP_dom"/>
</dbReference>
<evidence type="ECO:0000313" key="3">
    <source>
        <dbReference type="Proteomes" id="UP000291213"/>
    </source>
</evidence>
<dbReference type="InterPro" id="IPR052018">
    <property type="entry name" value="PHP_domain"/>
</dbReference>
<dbReference type="OrthoDB" id="50465at2157"/>